<keyword evidence="3" id="KW-1185">Reference proteome</keyword>
<evidence type="ECO:0000313" key="2">
    <source>
        <dbReference type="EMBL" id="MFH6564807.1"/>
    </source>
</evidence>
<dbReference type="RefSeq" id="WP_395246463.1">
    <property type="nucleotide sequence ID" value="NZ_JBINXA010000003.1"/>
</dbReference>
<dbReference type="InterPro" id="IPR012334">
    <property type="entry name" value="Pectin_lyas_fold"/>
</dbReference>
<gene>
    <name evidence="2" type="ORF">ACHMWK_02205</name>
</gene>
<feature type="region of interest" description="Disordered" evidence="1">
    <location>
        <begin position="1"/>
        <end position="21"/>
    </location>
</feature>
<reference evidence="2 3" key="1">
    <citation type="submission" date="2024-10" db="EMBL/GenBank/DDBJ databases">
        <title>Aeromonas and Pseudomonas from the Cagarras Archipelago, Rio de Janeiro, Brazil.</title>
        <authorList>
            <person name="Canellas A.L.B."/>
            <person name="Laport M.S."/>
        </authorList>
    </citation>
    <scope>NUCLEOTIDE SEQUENCE [LARGE SCALE GENOMIC DNA]</scope>
    <source>
        <strain evidence="2 3">CPF-4</strain>
    </source>
</reference>
<sequence>MTHNTGNSIGSPAPNDLSENARNLDLLVSGVDPLYPDRKGVPRKSWKGMEIEHSADQSRRDSEFGGEQLRRVTEFDVDQSERKAQFNTFMDASGYEPPVPYTSGLKLFRLTQSVTYLGNQYRVKSSFMPLTLTNWKADESKLKMIGDDSLRQELADPNDPDRGAGKLGRATRQIHSIAELLTVPGRYHGDQISLTAYYNGWAACTNPEPTGAGRLIWDSFSTATPDLGKVFAVTGTSTGRWKRPGRDYVDSDYGVVGDGSDESAPWSRLLASIVSGGTVKITRRSRALALVCNANSVKITTESSSYIESPAILLHAATSTPLLTLGGYGCKIDSGAFEDGSVENGAVNMGSVGVRLKRLDGTRDVDAQVTNSFFNKFDIGLHIVGINVRVDQGCIFGLCLRPILVDQVGIEIVRGIRIKGSRFHGRPNGLIDFCLTINGTAQAEIEVTGNIADGVGGFYKGHLSRRSRISDNSVATPAGDAFLFTGGAYGKADNNTVGGGEGNGMIFDGCVSPSAANNSIDSVVKNGIVLKNCISWKLRGNDVTNVNRSYKLDKNVYDGIFIESTCSVGILGDNFVRQLNALSGRYGIANFGNQTRITAPNITLNFAGQNFFQLETQRVYGNAGFEPNGPRVHYGTTPPKTGTWGIADTVKNTLTSASSPVSEWECTVPGSPGVWRPRSWICFVGSSALRPILRSDDIGVTYLDTTLAAGGKPIWWRGTNWGDAKGAVV</sequence>
<feature type="compositionally biased region" description="Polar residues" evidence="1">
    <location>
        <begin position="1"/>
        <end position="10"/>
    </location>
</feature>
<evidence type="ECO:0000313" key="3">
    <source>
        <dbReference type="Proteomes" id="UP001609821"/>
    </source>
</evidence>
<protein>
    <submittedName>
        <fullName evidence="2">Right-handed parallel beta-helix repeat-containing protein</fullName>
    </submittedName>
</protein>
<evidence type="ECO:0000256" key="1">
    <source>
        <dbReference type="SAM" id="MobiDB-lite"/>
    </source>
</evidence>
<dbReference type="Gene3D" id="2.160.20.10">
    <property type="entry name" value="Single-stranded right-handed beta-helix, Pectin lyase-like"/>
    <property type="match status" value="1"/>
</dbReference>
<dbReference type="Proteomes" id="UP001609821">
    <property type="component" value="Unassembled WGS sequence"/>
</dbReference>
<proteinExistence type="predicted"/>
<dbReference type="EMBL" id="JBINXB010000002">
    <property type="protein sequence ID" value="MFH6564807.1"/>
    <property type="molecule type" value="Genomic_DNA"/>
</dbReference>
<organism evidence="2 3">
    <name type="scientific">Pseudomonas kulmbachensis</name>
    <dbReference type="NCBI Taxonomy" id="3043408"/>
    <lineage>
        <taxon>Bacteria</taxon>
        <taxon>Pseudomonadati</taxon>
        <taxon>Pseudomonadota</taxon>
        <taxon>Gammaproteobacteria</taxon>
        <taxon>Pseudomonadales</taxon>
        <taxon>Pseudomonadaceae</taxon>
        <taxon>Pseudomonas</taxon>
    </lineage>
</organism>
<feature type="compositionally biased region" description="Basic and acidic residues" evidence="1">
    <location>
        <begin position="47"/>
        <end position="67"/>
    </location>
</feature>
<name>A0ABW7LSX8_9PSED</name>
<comment type="caution">
    <text evidence="2">The sequence shown here is derived from an EMBL/GenBank/DDBJ whole genome shotgun (WGS) entry which is preliminary data.</text>
</comment>
<feature type="region of interest" description="Disordered" evidence="1">
    <location>
        <begin position="39"/>
        <end position="67"/>
    </location>
</feature>
<accession>A0ABW7LSX8</accession>